<evidence type="ECO:0000313" key="3">
    <source>
        <dbReference type="Proteomes" id="UP000265765"/>
    </source>
</evidence>
<dbReference type="InterPro" id="IPR032710">
    <property type="entry name" value="NTF2-like_dom_sf"/>
</dbReference>
<dbReference type="GeneID" id="91279825"/>
<dbReference type="AlphaFoldDB" id="A0AAI8KVW0"/>
<dbReference type="InterPro" id="IPR011944">
    <property type="entry name" value="Steroid_delta5-4_isomerase"/>
</dbReference>
<name>A0AAI8KVW0_9ACTN</name>
<dbReference type="Pfam" id="PF13474">
    <property type="entry name" value="SnoaL_3"/>
    <property type="match status" value="1"/>
</dbReference>
<dbReference type="InterPro" id="IPR037401">
    <property type="entry name" value="SnoaL-like"/>
</dbReference>
<dbReference type="NCBIfam" id="TIGR02246">
    <property type="entry name" value="SgcJ/EcaC family oxidoreductase"/>
    <property type="match status" value="1"/>
</dbReference>
<sequence length="143" mass="15777">MPQYSYRTDAPDAGDDEAQIRALVTAWAAAVHCGDLAGVVADHAQDIVLYDVPPPHHGIRGLAAYRAHWPPFFAWQAQGACFDIETLDVTAGTDVAYAHALLRCATPEELAAHPDVRLRLTLGLRKERGRWLVAHEHHSFPHD</sequence>
<dbReference type="Gene3D" id="3.10.450.50">
    <property type="match status" value="1"/>
</dbReference>
<evidence type="ECO:0000313" key="2">
    <source>
        <dbReference type="EMBL" id="AYC36640.1"/>
    </source>
</evidence>
<proteinExistence type="predicted"/>
<evidence type="ECO:0000259" key="1">
    <source>
        <dbReference type="Pfam" id="PF13474"/>
    </source>
</evidence>
<dbReference type="KEGG" id="sge:DWG14_00850"/>
<dbReference type="EMBL" id="CP032427">
    <property type="protein sequence ID" value="AYC36640.1"/>
    <property type="molecule type" value="Genomic_DNA"/>
</dbReference>
<organism evidence="2 3">
    <name type="scientific">Streptomyces griseorubiginosus</name>
    <dbReference type="NCBI Taxonomy" id="67304"/>
    <lineage>
        <taxon>Bacteria</taxon>
        <taxon>Bacillati</taxon>
        <taxon>Actinomycetota</taxon>
        <taxon>Actinomycetes</taxon>
        <taxon>Kitasatosporales</taxon>
        <taxon>Streptomycetaceae</taxon>
        <taxon>Streptomyces</taxon>
    </lineage>
</organism>
<accession>A0AAI8KVW0</accession>
<protein>
    <recommendedName>
        <fullName evidence="1">SnoaL-like domain-containing protein</fullName>
    </recommendedName>
</protein>
<dbReference type="RefSeq" id="WP_120049979.1">
    <property type="nucleotide sequence ID" value="NZ_CP032427.1"/>
</dbReference>
<dbReference type="Proteomes" id="UP000265765">
    <property type="component" value="Chromosome"/>
</dbReference>
<reference evidence="2 3" key="1">
    <citation type="submission" date="2018-09" db="EMBL/GenBank/DDBJ databases">
        <title>Production of Trimethoprim by Streptomyces sp. 3E-1.</title>
        <authorList>
            <person name="Kang H.J."/>
            <person name="Kim S.B."/>
        </authorList>
    </citation>
    <scope>NUCLEOTIDE SEQUENCE [LARGE SCALE GENOMIC DNA]</scope>
    <source>
        <strain evidence="2 3">3E-1</strain>
    </source>
</reference>
<feature type="domain" description="SnoaL-like" evidence="1">
    <location>
        <begin position="20"/>
        <end position="141"/>
    </location>
</feature>
<dbReference type="SUPFAM" id="SSF54427">
    <property type="entry name" value="NTF2-like"/>
    <property type="match status" value="1"/>
</dbReference>
<gene>
    <name evidence="2" type="ORF">DWG14_00850</name>
</gene>